<keyword evidence="1" id="KW-0805">Transcription regulation</keyword>
<dbReference type="InterPro" id="IPR036390">
    <property type="entry name" value="WH_DNA-bd_sf"/>
</dbReference>
<dbReference type="PRINTS" id="PR00035">
    <property type="entry name" value="HTHGNTR"/>
</dbReference>
<evidence type="ECO:0000313" key="6">
    <source>
        <dbReference type="Proteomes" id="UP000028525"/>
    </source>
</evidence>
<protein>
    <submittedName>
        <fullName evidence="5">Transcriptional regulator</fullName>
    </submittedName>
</protein>
<keyword evidence="6" id="KW-1185">Reference proteome</keyword>
<evidence type="ECO:0000313" key="5">
    <source>
        <dbReference type="EMBL" id="KEZ87393.1"/>
    </source>
</evidence>
<evidence type="ECO:0000256" key="3">
    <source>
        <dbReference type="ARBA" id="ARBA00023163"/>
    </source>
</evidence>
<dbReference type="Pfam" id="PF07702">
    <property type="entry name" value="UTRA"/>
    <property type="match status" value="1"/>
</dbReference>
<evidence type="ECO:0000256" key="2">
    <source>
        <dbReference type="ARBA" id="ARBA00023125"/>
    </source>
</evidence>
<dbReference type="Proteomes" id="UP000028525">
    <property type="component" value="Unassembled WGS sequence"/>
</dbReference>
<accession>A0A084JEK9</accession>
<organism evidence="5 6">
    <name type="scientific">Lacrimispora celerecrescens</name>
    <dbReference type="NCBI Taxonomy" id="29354"/>
    <lineage>
        <taxon>Bacteria</taxon>
        <taxon>Bacillati</taxon>
        <taxon>Bacillota</taxon>
        <taxon>Clostridia</taxon>
        <taxon>Lachnospirales</taxon>
        <taxon>Lachnospiraceae</taxon>
        <taxon>Lacrimispora</taxon>
    </lineage>
</organism>
<dbReference type="SUPFAM" id="SSF64288">
    <property type="entry name" value="Chorismate lyase-like"/>
    <property type="match status" value="1"/>
</dbReference>
<dbReference type="InterPro" id="IPR028978">
    <property type="entry name" value="Chorismate_lyase_/UTRA_dom_sf"/>
</dbReference>
<dbReference type="SMART" id="SM00866">
    <property type="entry name" value="UTRA"/>
    <property type="match status" value="1"/>
</dbReference>
<name>A0A084JEK9_9FIRM</name>
<dbReference type="PANTHER" id="PTHR44846:SF17">
    <property type="entry name" value="GNTR-FAMILY TRANSCRIPTIONAL REGULATOR"/>
    <property type="match status" value="1"/>
</dbReference>
<dbReference type="CDD" id="cd07377">
    <property type="entry name" value="WHTH_GntR"/>
    <property type="match status" value="1"/>
</dbReference>
<dbReference type="InterPro" id="IPR050679">
    <property type="entry name" value="Bact_HTH_transcr_reg"/>
</dbReference>
<keyword evidence="2" id="KW-0238">DNA-binding</keyword>
<dbReference type="SMART" id="SM00345">
    <property type="entry name" value="HTH_GNTR"/>
    <property type="match status" value="1"/>
</dbReference>
<sequence>MEKPKQLSDRYTQEILHEIQAGIYAHADRLPSEPDIAKRFGISRTMVRDCLSILEREGFISRKHGVGTIINQHVLKVKLRIDLEQEFLDMISGAGYEADIAFVHVRHEKADEQVAKKLRINCGEGVVVSKRLITADGKPAIHCSDYIAERSIAVRDYDLNLLKKPVFEFIKEYCDTEIYMDLSEVSAVAADAEMAENFGVEAGSPLLYIDEVGYNFVGQPILYSKEHYADGILKHTILRKKI</sequence>
<dbReference type="GO" id="GO:0003700">
    <property type="term" value="F:DNA-binding transcription factor activity"/>
    <property type="evidence" value="ECO:0007669"/>
    <property type="project" value="InterPro"/>
</dbReference>
<dbReference type="PROSITE" id="PS50949">
    <property type="entry name" value="HTH_GNTR"/>
    <property type="match status" value="1"/>
</dbReference>
<dbReference type="RefSeq" id="WP_038284271.1">
    <property type="nucleotide sequence ID" value="NZ_JPME01000035.1"/>
</dbReference>
<dbReference type="Gene3D" id="3.40.1410.10">
    <property type="entry name" value="Chorismate lyase-like"/>
    <property type="match status" value="1"/>
</dbReference>
<reference evidence="5 6" key="1">
    <citation type="submission" date="2014-07" db="EMBL/GenBank/DDBJ databases">
        <title>Draft genome of Clostridium celerecrescens 152B isolated from sediments associated with methane hydrate from Krishna Godavari basin.</title>
        <authorList>
            <person name="Honkalas V.S."/>
            <person name="Dabir A.P."/>
            <person name="Arora P."/>
            <person name="Dhakephalkar P.K."/>
        </authorList>
    </citation>
    <scope>NUCLEOTIDE SEQUENCE [LARGE SCALE GENOMIC DNA]</scope>
    <source>
        <strain evidence="5 6">152B</strain>
    </source>
</reference>
<dbReference type="Pfam" id="PF00392">
    <property type="entry name" value="GntR"/>
    <property type="match status" value="1"/>
</dbReference>
<dbReference type="InterPro" id="IPR036388">
    <property type="entry name" value="WH-like_DNA-bd_sf"/>
</dbReference>
<dbReference type="Gene3D" id="1.10.10.10">
    <property type="entry name" value="Winged helix-like DNA-binding domain superfamily/Winged helix DNA-binding domain"/>
    <property type="match status" value="1"/>
</dbReference>
<proteinExistence type="predicted"/>
<evidence type="ECO:0000256" key="1">
    <source>
        <dbReference type="ARBA" id="ARBA00023015"/>
    </source>
</evidence>
<dbReference type="GO" id="GO:0003677">
    <property type="term" value="F:DNA binding"/>
    <property type="evidence" value="ECO:0007669"/>
    <property type="project" value="UniProtKB-KW"/>
</dbReference>
<dbReference type="SUPFAM" id="SSF46785">
    <property type="entry name" value="Winged helix' DNA-binding domain"/>
    <property type="match status" value="1"/>
</dbReference>
<dbReference type="STRING" id="29354.IO98_21220"/>
<dbReference type="PANTHER" id="PTHR44846">
    <property type="entry name" value="MANNOSYL-D-GLYCERATE TRANSPORT/METABOLISM SYSTEM REPRESSOR MNGR-RELATED"/>
    <property type="match status" value="1"/>
</dbReference>
<dbReference type="InterPro" id="IPR000524">
    <property type="entry name" value="Tscrpt_reg_HTH_GntR"/>
</dbReference>
<feature type="domain" description="HTH gntR-type" evidence="4">
    <location>
        <begin position="5"/>
        <end position="73"/>
    </location>
</feature>
<dbReference type="InterPro" id="IPR011663">
    <property type="entry name" value="UTRA"/>
</dbReference>
<keyword evidence="3" id="KW-0804">Transcription</keyword>
<dbReference type="GO" id="GO:0045892">
    <property type="term" value="P:negative regulation of DNA-templated transcription"/>
    <property type="evidence" value="ECO:0007669"/>
    <property type="project" value="TreeGrafter"/>
</dbReference>
<gene>
    <name evidence="5" type="ORF">IO98_21220</name>
</gene>
<evidence type="ECO:0000259" key="4">
    <source>
        <dbReference type="PROSITE" id="PS50949"/>
    </source>
</evidence>
<dbReference type="EMBL" id="JPME01000035">
    <property type="protein sequence ID" value="KEZ87393.1"/>
    <property type="molecule type" value="Genomic_DNA"/>
</dbReference>
<comment type="caution">
    <text evidence="5">The sequence shown here is derived from an EMBL/GenBank/DDBJ whole genome shotgun (WGS) entry which is preliminary data.</text>
</comment>
<dbReference type="AlphaFoldDB" id="A0A084JEK9"/>